<dbReference type="GO" id="GO:0015424">
    <property type="term" value="F:ABC-type amino acid transporter activity"/>
    <property type="evidence" value="ECO:0007669"/>
    <property type="project" value="InterPro"/>
</dbReference>
<dbReference type="PROSITE" id="PS00211">
    <property type="entry name" value="ABC_TRANSPORTER_1"/>
    <property type="match status" value="1"/>
</dbReference>
<dbReference type="PIRSF" id="PIRSF039085">
    <property type="entry name" value="ABC_ATPase_HisP"/>
    <property type="match status" value="1"/>
</dbReference>
<dbReference type="Proteomes" id="UP000214747">
    <property type="component" value="Unassembled WGS sequence"/>
</dbReference>
<feature type="domain" description="ABC transporter" evidence="9">
    <location>
        <begin position="27"/>
        <end position="261"/>
    </location>
</feature>
<evidence type="ECO:0000256" key="8">
    <source>
        <dbReference type="ARBA" id="ARBA00023136"/>
    </source>
</evidence>
<evidence type="ECO:0000256" key="4">
    <source>
        <dbReference type="ARBA" id="ARBA00022475"/>
    </source>
</evidence>
<keyword evidence="6 10" id="KW-0067">ATP-binding</keyword>
<dbReference type="GO" id="GO:0005886">
    <property type="term" value="C:plasma membrane"/>
    <property type="evidence" value="ECO:0007669"/>
    <property type="project" value="UniProtKB-SubCell"/>
</dbReference>
<dbReference type="RefSeq" id="WP_088755515.1">
    <property type="nucleotide sequence ID" value="NZ_NJGV01000010.1"/>
</dbReference>
<dbReference type="GO" id="GO:0016887">
    <property type="term" value="F:ATP hydrolysis activity"/>
    <property type="evidence" value="ECO:0007669"/>
    <property type="project" value="InterPro"/>
</dbReference>
<keyword evidence="5" id="KW-0547">Nucleotide-binding</keyword>
<evidence type="ECO:0000259" key="9">
    <source>
        <dbReference type="PROSITE" id="PS50893"/>
    </source>
</evidence>
<dbReference type="InterPro" id="IPR017871">
    <property type="entry name" value="ABC_transporter-like_CS"/>
</dbReference>
<comment type="subcellular location">
    <subcellularLocation>
        <location evidence="1">Cell membrane</location>
        <topology evidence="1">Peripheral membrane protein</topology>
    </subcellularLocation>
</comment>
<dbReference type="SMART" id="SM00382">
    <property type="entry name" value="AAA"/>
    <property type="match status" value="1"/>
</dbReference>
<dbReference type="PROSITE" id="PS50893">
    <property type="entry name" value="ABC_TRANSPORTER_2"/>
    <property type="match status" value="1"/>
</dbReference>
<dbReference type="PANTHER" id="PTHR43166">
    <property type="entry name" value="AMINO ACID IMPORT ATP-BINDING PROTEIN"/>
    <property type="match status" value="1"/>
</dbReference>
<dbReference type="SUPFAM" id="SSF52540">
    <property type="entry name" value="P-loop containing nucleoside triphosphate hydrolases"/>
    <property type="match status" value="1"/>
</dbReference>
<sequence>MSAIAKPESGPHLRAVAASPEPQPVIVRLDQVYKSFGDNQVLKGVSFEVARGEMIAIIGASGSGKSTALRCIDRLETIDSGSIEVAGIRVDDPHVDLHQLRREVGIVFQSYNLFPHLNVLENVMLALRHVKQQDKAEARRVALAALAQVGLDEKANAYPEQLSGGQQQRVAIARSLAMSPKVMLFDEVTSALDPQLTGEVLRVMEDLAANGMTMLLVTHEMNFAKRVADRIIYMHQGRVWEVGPGDMLDHPHTPELQAFLAADL</sequence>
<dbReference type="InterPro" id="IPR030679">
    <property type="entry name" value="ABC_ATPase_HisP-typ"/>
</dbReference>
<comment type="caution">
    <text evidence="10">The sequence shown here is derived from an EMBL/GenBank/DDBJ whole genome shotgun (WGS) entry which is preliminary data.</text>
</comment>
<reference evidence="10 11" key="1">
    <citation type="journal article" date="2010" name="Int. J. Syst. Evol. Microbiol.">
        <title>Reclassification of Herbaspirillum putei as a later heterotypic synonym of Herbaspirillum huttiense, with the description of H. huttiense subsp. huttiense subsp. nov. and H. huttiense subsp. putei subsp. nov., comb. nov., and description of Herbaspirillum aquaticum sp. nov.</title>
        <authorList>
            <person name="Dobritsa A.P."/>
            <person name="Reddy M.C."/>
            <person name="Samadpour M."/>
        </authorList>
    </citation>
    <scope>NUCLEOTIDE SEQUENCE [LARGE SCALE GENOMIC DNA]</scope>
    <source>
        <strain evidence="10 11">IEH 4430</strain>
    </source>
</reference>
<keyword evidence="7" id="KW-0029">Amino-acid transport</keyword>
<evidence type="ECO:0000256" key="7">
    <source>
        <dbReference type="ARBA" id="ARBA00022970"/>
    </source>
</evidence>
<accession>A0A225ST58</accession>
<dbReference type="InterPro" id="IPR027417">
    <property type="entry name" value="P-loop_NTPase"/>
</dbReference>
<dbReference type="InterPro" id="IPR003593">
    <property type="entry name" value="AAA+_ATPase"/>
</dbReference>
<evidence type="ECO:0000256" key="5">
    <source>
        <dbReference type="ARBA" id="ARBA00022741"/>
    </source>
</evidence>
<protein>
    <submittedName>
        <fullName evidence="10">Phosphate ABC transporter ATP-binding protein</fullName>
    </submittedName>
</protein>
<keyword evidence="8" id="KW-0472">Membrane</keyword>
<dbReference type="InterPro" id="IPR003439">
    <property type="entry name" value="ABC_transporter-like_ATP-bd"/>
</dbReference>
<dbReference type="Pfam" id="PF00005">
    <property type="entry name" value="ABC_tran"/>
    <property type="match status" value="1"/>
</dbReference>
<dbReference type="Gene3D" id="3.40.50.300">
    <property type="entry name" value="P-loop containing nucleotide triphosphate hydrolases"/>
    <property type="match status" value="1"/>
</dbReference>
<evidence type="ECO:0000256" key="6">
    <source>
        <dbReference type="ARBA" id="ARBA00022840"/>
    </source>
</evidence>
<comment type="similarity">
    <text evidence="2">Belongs to the ABC transporter superfamily.</text>
</comment>
<dbReference type="FunFam" id="3.40.50.300:FF:000020">
    <property type="entry name" value="Amino acid ABC transporter ATP-binding component"/>
    <property type="match status" value="1"/>
</dbReference>
<dbReference type="AlphaFoldDB" id="A0A225ST58"/>
<dbReference type="PANTHER" id="PTHR43166:SF9">
    <property type="entry name" value="GLUTAMATE_ASPARTATE IMPORT ATP-BINDING PROTEIN GLTL"/>
    <property type="match status" value="1"/>
</dbReference>
<proteinExistence type="inferred from homology"/>
<dbReference type="CDD" id="cd03262">
    <property type="entry name" value="ABC_HisP_GlnQ"/>
    <property type="match status" value="1"/>
</dbReference>
<keyword evidence="4" id="KW-1003">Cell membrane</keyword>
<evidence type="ECO:0000256" key="3">
    <source>
        <dbReference type="ARBA" id="ARBA00022448"/>
    </source>
</evidence>
<dbReference type="GO" id="GO:0005524">
    <property type="term" value="F:ATP binding"/>
    <property type="evidence" value="ECO:0007669"/>
    <property type="project" value="UniProtKB-KW"/>
</dbReference>
<dbReference type="EMBL" id="NJGV01000010">
    <property type="protein sequence ID" value="OWY34306.1"/>
    <property type="molecule type" value="Genomic_DNA"/>
</dbReference>
<evidence type="ECO:0000256" key="2">
    <source>
        <dbReference type="ARBA" id="ARBA00005417"/>
    </source>
</evidence>
<evidence type="ECO:0000313" key="10">
    <source>
        <dbReference type="EMBL" id="OWY34306.1"/>
    </source>
</evidence>
<dbReference type="InterPro" id="IPR050086">
    <property type="entry name" value="MetN_ABC_transporter-like"/>
</dbReference>
<name>A0A225ST58_9BURK</name>
<evidence type="ECO:0000313" key="11">
    <source>
        <dbReference type="Proteomes" id="UP000214747"/>
    </source>
</evidence>
<keyword evidence="3" id="KW-0813">Transport</keyword>
<keyword evidence="11" id="KW-1185">Reference proteome</keyword>
<gene>
    <name evidence="10" type="ORF">CEJ45_13030</name>
</gene>
<evidence type="ECO:0000256" key="1">
    <source>
        <dbReference type="ARBA" id="ARBA00004202"/>
    </source>
</evidence>
<organism evidence="10 11">
    <name type="scientific">Herbaspirillum aquaticum</name>
    <dbReference type="NCBI Taxonomy" id="568783"/>
    <lineage>
        <taxon>Bacteria</taxon>
        <taxon>Pseudomonadati</taxon>
        <taxon>Pseudomonadota</taxon>
        <taxon>Betaproteobacteria</taxon>
        <taxon>Burkholderiales</taxon>
        <taxon>Oxalobacteraceae</taxon>
        <taxon>Herbaspirillum</taxon>
    </lineage>
</organism>